<comment type="similarity">
    <text evidence="2 6">Belongs to the flagella basal body rod proteins family.</text>
</comment>
<evidence type="ECO:0000313" key="7">
    <source>
        <dbReference type="EMBL" id="AHM56667.1"/>
    </source>
</evidence>
<dbReference type="RefSeq" id="WP_025435652.1">
    <property type="nucleotide sequence ID" value="NZ_CP007452.1"/>
</dbReference>
<dbReference type="NCBIfam" id="TIGR01396">
    <property type="entry name" value="FlgB"/>
    <property type="match status" value="1"/>
</dbReference>
<accession>W8TKG9</accession>
<evidence type="ECO:0000256" key="3">
    <source>
        <dbReference type="ARBA" id="ARBA00014376"/>
    </source>
</evidence>
<evidence type="ECO:0000256" key="4">
    <source>
        <dbReference type="ARBA" id="ARBA00023143"/>
    </source>
</evidence>
<keyword evidence="4 6" id="KW-0975">Bacterial flagellum</keyword>
<dbReference type="GO" id="GO:0071978">
    <property type="term" value="P:bacterial-type flagellum-dependent swarming motility"/>
    <property type="evidence" value="ECO:0007669"/>
    <property type="project" value="TreeGrafter"/>
</dbReference>
<evidence type="ECO:0000256" key="2">
    <source>
        <dbReference type="ARBA" id="ARBA00009677"/>
    </source>
</evidence>
<keyword evidence="7" id="KW-0966">Cell projection</keyword>
<dbReference type="PANTHER" id="PTHR30435">
    <property type="entry name" value="FLAGELLAR PROTEIN"/>
    <property type="match status" value="1"/>
</dbReference>
<dbReference type="Proteomes" id="UP000019591">
    <property type="component" value="Chromosome"/>
</dbReference>
<reference evidence="7 8" key="1">
    <citation type="journal article" date="2014" name="Genome Announc.">
        <title>Complete Genome Sequence of Amino Acid-Utilizing Eubacterium acidaminophilum al-2 (DSM 3953).</title>
        <authorList>
            <person name="Poehlein A."/>
            <person name="Andreesen J.R."/>
            <person name="Daniel R."/>
        </authorList>
    </citation>
    <scope>NUCLEOTIDE SEQUENCE [LARGE SCALE GENOMIC DNA]</scope>
    <source>
        <strain evidence="7 8">DSM 3953</strain>
    </source>
</reference>
<dbReference type="EMBL" id="CP007452">
    <property type="protein sequence ID" value="AHM56667.1"/>
    <property type="molecule type" value="Genomic_DNA"/>
</dbReference>
<dbReference type="PIRSF" id="PIRSF002889">
    <property type="entry name" value="Rod_FlgB"/>
    <property type="match status" value="1"/>
</dbReference>
<dbReference type="STRING" id="1286171.EAL2_c13720"/>
<organism evidence="7 8">
    <name type="scientific">Peptoclostridium acidaminophilum DSM 3953</name>
    <dbReference type="NCBI Taxonomy" id="1286171"/>
    <lineage>
        <taxon>Bacteria</taxon>
        <taxon>Bacillati</taxon>
        <taxon>Bacillota</taxon>
        <taxon>Clostridia</taxon>
        <taxon>Peptostreptococcales</taxon>
        <taxon>Peptoclostridiaceae</taxon>
        <taxon>Peptoclostridium</taxon>
    </lineage>
</organism>
<dbReference type="KEGG" id="eac:EAL2_c13720"/>
<dbReference type="PATRIC" id="fig|1286171.3.peg.1322"/>
<proteinExistence type="inferred from homology"/>
<keyword evidence="8" id="KW-1185">Reference proteome</keyword>
<dbReference type="eggNOG" id="COG1815">
    <property type="taxonomic scope" value="Bacteria"/>
</dbReference>
<comment type="subcellular location">
    <subcellularLocation>
        <location evidence="1 6">Bacterial flagellum basal body</location>
    </subcellularLocation>
</comment>
<evidence type="ECO:0000256" key="6">
    <source>
        <dbReference type="PIRNR" id="PIRNR002889"/>
    </source>
</evidence>
<name>W8TKG9_PEPAC</name>
<keyword evidence="7" id="KW-0282">Flagellum</keyword>
<gene>
    <name evidence="7" type="primary">flgB</name>
    <name evidence="7" type="ORF">EAL2_c13720</name>
</gene>
<dbReference type="AlphaFoldDB" id="W8TKG9"/>
<dbReference type="InterPro" id="IPR006300">
    <property type="entry name" value="FlgB"/>
</dbReference>
<comment type="subunit">
    <text evidence="6">The basal body constitutes a major portion of the flagellar organelle and consists of a number of rings mounted on a central rod.</text>
</comment>
<dbReference type="GO" id="GO:0030694">
    <property type="term" value="C:bacterial-type flagellum basal body, rod"/>
    <property type="evidence" value="ECO:0007669"/>
    <property type="project" value="InterPro"/>
</dbReference>
<keyword evidence="7" id="KW-0969">Cilium</keyword>
<sequence>MVTKGFGIFNKALDYYWERSKVIDSNIANVNTPEYKRKDVVFSDLLKDKQKSSTIEGYATNERHIKINAQPARQYETSVDKNTRSRIDGNNVDLDLEMIEQSKNSINYNTSVEQMQSMFKRLKSVIGEGRR</sequence>
<evidence type="ECO:0000256" key="1">
    <source>
        <dbReference type="ARBA" id="ARBA00004117"/>
    </source>
</evidence>
<evidence type="ECO:0000256" key="5">
    <source>
        <dbReference type="ARBA" id="ARBA00024934"/>
    </source>
</evidence>
<dbReference type="PANTHER" id="PTHR30435:SF12">
    <property type="entry name" value="FLAGELLAR BASAL BODY ROD PROTEIN FLGB"/>
    <property type="match status" value="1"/>
</dbReference>
<comment type="function">
    <text evidence="5 6">Structural component of flagellum, the bacterial motility apparatus. Part of the rod structure of flagellar basal body.</text>
</comment>
<dbReference type="OrthoDB" id="9792068at2"/>
<evidence type="ECO:0000313" key="8">
    <source>
        <dbReference type="Proteomes" id="UP000019591"/>
    </source>
</evidence>
<protein>
    <recommendedName>
        <fullName evidence="3 6">Flagellar basal body rod protein FlgB</fullName>
    </recommendedName>
</protein>
<dbReference type="HOGENOM" id="CLU_125463_3_1_9"/>